<organism evidence="2 3">
    <name type="scientific">Sporofaciens musculi</name>
    <dbReference type="NCBI Taxonomy" id="2681861"/>
    <lineage>
        <taxon>Bacteria</taxon>
        <taxon>Bacillati</taxon>
        <taxon>Bacillota</taxon>
        <taxon>Clostridia</taxon>
        <taxon>Lachnospirales</taxon>
        <taxon>Lachnospiraceae</taxon>
        <taxon>Sporofaciens</taxon>
    </lineage>
</organism>
<keyword evidence="2" id="KW-0808">Transferase</keyword>
<evidence type="ECO:0000313" key="2">
    <source>
        <dbReference type="EMBL" id="MXP76449.1"/>
    </source>
</evidence>
<dbReference type="InterPro" id="IPR001173">
    <property type="entry name" value="Glyco_trans_2-like"/>
</dbReference>
<dbReference type="InterPro" id="IPR050834">
    <property type="entry name" value="Glycosyltransf_2"/>
</dbReference>
<dbReference type="PANTHER" id="PTHR43685">
    <property type="entry name" value="GLYCOSYLTRANSFERASE"/>
    <property type="match status" value="1"/>
</dbReference>
<evidence type="ECO:0000259" key="1">
    <source>
        <dbReference type="Pfam" id="PF00535"/>
    </source>
</evidence>
<proteinExistence type="predicted"/>
<sequence length="322" mass="37591">MEEKKLSVIIPCFNGFRYMGRCLEAFESQTNHDFELLIVDDGSSDDTYGRLIDYQNKSDLQITVIRNDKNYGPGKSRRIAADYCKGKYVGFCDCDDWVDRAYVKEVVEELEKEAADLCMFNNYRVNDNKFTVDDVITKLAGAGSRREILAYAPMSLCRTVVLKALLNQVTFYDLYYGEDGMVLLQLLIKAKHPIFCKKPYYYYYMRESAAHARPSKRSFYDAVEGYSILKLHMEAEYRDELVFTGIKNLIYAGTLQAFKAGISRREILASVEKFRKENPQYINNKYFASLNRIKAVYIRMVYYRCFLICRVMAYFHTYIMGK</sequence>
<dbReference type="InterPro" id="IPR029044">
    <property type="entry name" value="Nucleotide-diphossugar_trans"/>
</dbReference>
<dbReference type="AlphaFoldDB" id="A0A7X3SJI9"/>
<gene>
    <name evidence="2" type="ORF">GN277_13905</name>
</gene>
<dbReference type="Gene3D" id="3.90.550.10">
    <property type="entry name" value="Spore Coat Polysaccharide Biosynthesis Protein SpsA, Chain A"/>
    <property type="match status" value="1"/>
</dbReference>
<feature type="domain" description="Glycosyltransferase 2-like" evidence="1">
    <location>
        <begin position="7"/>
        <end position="131"/>
    </location>
</feature>
<keyword evidence="3" id="KW-1185">Reference proteome</keyword>
<comment type="caution">
    <text evidence="2">The sequence shown here is derived from an EMBL/GenBank/DDBJ whole genome shotgun (WGS) entry which is preliminary data.</text>
</comment>
<protein>
    <submittedName>
        <fullName evidence="2">Glycosyltransferase</fullName>
    </submittedName>
</protein>
<dbReference type="GO" id="GO:0016740">
    <property type="term" value="F:transferase activity"/>
    <property type="evidence" value="ECO:0007669"/>
    <property type="project" value="UniProtKB-KW"/>
</dbReference>
<dbReference type="EMBL" id="WUQX01000001">
    <property type="protein sequence ID" value="MXP76449.1"/>
    <property type="molecule type" value="Genomic_DNA"/>
</dbReference>
<evidence type="ECO:0000313" key="3">
    <source>
        <dbReference type="Proteomes" id="UP000460412"/>
    </source>
</evidence>
<reference evidence="2 3" key="1">
    <citation type="submission" date="2019-12" db="EMBL/GenBank/DDBJ databases">
        <title>Sporaefaciens musculi gen. nov., sp. nov., a novel bacterium isolated from the caecum of an obese mouse.</title>
        <authorList>
            <person name="Rasmussen T.S."/>
            <person name="Streidl T."/>
            <person name="Hitch T.C.A."/>
            <person name="Wortmann E."/>
            <person name="Deptula P."/>
            <person name="Hansen M."/>
            <person name="Nielsen D.S."/>
            <person name="Clavel T."/>
            <person name="Vogensen F.K."/>
        </authorList>
    </citation>
    <scope>NUCLEOTIDE SEQUENCE [LARGE SCALE GENOMIC DNA]</scope>
    <source>
        <strain evidence="2 3">WCA-9-b2</strain>
    </source>
</reference>
<dbReference type="Pfam" id="PF00535">
    <property type="entry name" value="Glycos_transf_2"/>
    <property type="match status" value="1"/>
</dbReference>
<dbReference type="RefSeq" id="WP_159751585.1">
    <property type="nucleotide sequence ID" value="NZ_WUQX01000001.1"/>
</dbReference>
<name>A0A7X3SJI9_9FIRM</name>
<accession>A0A7X3SJI9</accession>
<dbReference type="CDD" id="cd00761">
    <property type="entry name" value="Glyco_tranf_GTA_type"/>
    <property type="match status" value="1"/>
</dbReference>
<dbReference type="Proteomes" id="UP000460412">
    <property type="component" value="Unassembled WGS sequence"/>
</dbReference>
<dbReference type="SUPFAM" id="SSF53448">
    <property type="entry name" value="Nucleotide-diphospho-sugar transferases"/>
    <property type="match status" value="1"/>
</dbReference>
<dbReference type="PANTHER" id="PTHR43685:SF2">
    <property type="entry name" value="GLYCOSYLTRANSFERASE 2-LIKE DOMAIN-CONTAINING PROTEIN"/>
    <property type="match status" value="1"/>
</dbReference>